<reference evidence="1" key="2">
    <citation type="submission" date="2017-11" db="EMBL/GenBank/DDBJ databases">
        <title>Coralsnake Venomics: Analyses of Venom Gland Transcriptomes and Proteomes of Six Brazilian Taxa.</title>
        <authorList>
            <person name="Aird S.D."/>
            <person name="Jorge da Silva N."/>
            <person name="Qiu L."/>
            <person name="Villar-Briones A."/>
            <person name="Aparecida-Saddi V."/>
            <person name="Campos-Telles M.P."/>
            <person name="Grau M."/>
            <person name="Mikheyev A.S."/>
        </authorList>
    </citation>
    <scope>NUCLEOTIDE SEQUENCE</scope>
    <source>
        <tissue evidence="1">Venom_gland</tissue>
    </source>
</reference>
<evidence type="ECO:0000313" key="1">
    <source>
        <dbReference type="EMBL" id="LAB03524.1"/>
    </source>
</evidence>
<protein>
    <submittedName>
        <fullName evidence="1">Uncharacterized protein</fullName>
    </submittedName>
</protein>
<accession>A0A2D4K4C7</accession>
<dbReference type="AlphaFoldDB" id="A0A2D4K4C7"/>
<dbReference type="EMBL" id="IACL01035413">
    <property type="protein sequence ID" value="LAB03524.1"/>
    <property type="molecule type" value="Transcribed_RNA"/>
</dbReference>
<reference evidence="1" key="1">
    <citation type="submission" date="2017-07" db="EMBL/GenBank/DDBJ databases">
        <authorList>
            <person name="Mikheyev A."/>
            <person name="Grau M."/>
        </authorList>
    </citation>
    <scope>NUCLEOTIDE SEQUENCE</scope>
    <source>
        <tissue evidence="1">Venom_gland</tissue>
    </source>
</reference>
<proteinExistence type="predicted"/>
<sequence length="122" mass="13888">MEAESDPKVWYVSLALSKELTLLWIQQVKDVLWICCEFLKLLKPDILQDSKLVNLHLTMLVTFTDTSTWKILQGKGEALRHAMNHICANIMGHLNQKGFYSVLQILLTNGWRGLSLPSPKAP</sequence>
<name>A0A2D4K4C7_9SAUR</name>
<organism evidence="1">
    <name type="scientific">Micrurus paraensis</name>
    <dbReference type="NCBI Taxonomy" id="1970185"/>
    <lineage>
        <taxon>Eukaryota</taxon>
        <taxon>Metazoa</taxon>
        <taxon>Chordata</taxon>
        <taxon>Craniata</taxon>
        <taxon>Vertebrata</taxon>
        <taxon>Euteleostomi</taxon>
        <taxon>Lepidosauria</taxon>
        <taxon>Squamata</taxon>
        <taxon>Bifurcata</taxon>
        <taxon>Unidentata</taxon>
        <taxon>Episquamata</taxon>
        <taxon>Toxicofera</taxon>
        <taxon>Serpentes</taxon>
        <taxon>Colubroidea</taxon>
        <taxon>Elapidae</taxon>
        <taxon>Elapinae</taxon>
        <taxon>Micrurus</taxon>
    </lineage>
</organism>